<evidence type="ECO:0000256" key="1">
    <source>
        <dbReference type="SAM" id="MobiDB-lite"/>
    </source>
</evidence>
<keyword evidence="3" id="KW-1185">Reference proteome</keyword>
<dbReference type="PIRSF" id="PIRSF015283">
    <property type="entry name" value="Regulatory_RpfE"/>
    <property type="match status" value="1"/>
</dbReference>
<accession>A0ABX7RC80</accession>
<dbReference type="InterPro" id="IPR016631">
    <property type="entry name" value="Regulatory_RpfE"/>
</dbReference>
<evidence type="ECO:0000313" key="2">
    <source>
        <dbReference type="EMBL" id="QSX75770.1"/>
    </source>
</evidence>
<name>A0ABX7RC80_9GAMM</name>
<dbReference type="RefSeq" id="WP_200605131.1">
    <property type="nucleotide sequence ID" value="NZ_CP071517.1"/>
</dbReference>
<dbReference type="EMBL" id="CP071517">
    <property type="protein sequence ID" value="QSX75770.1"/>
    <property type="molecule type" value="Genomic_DNA"/>
</dbReference>
<dbReference type="Proteomes" id="UP000663400">
    <property type="component" value="Chromosome"/>
</dbReference>
<feature type="region of interest" description="Disordered" evidence="1">
    <location>
        <begin position="15"/>
        <end position="42"/>
    </location>
</feature>
<organism evidence="2 3">
    <name type="scientific">Lysobacter arenosi</name>
    <dbReference type="NCBI Taxonomy" id="2795387"/>
    <lineage>
        <taxon>Bacteria</taxon>
        <taxon>Pseudomonadati</taxon>
        <taxon>Pseudomonadota</taxon>
        <taxon>Gammaproteobacteria</taxon>
        <taxon>Lysobacterales</taxon>
        <taxon>Lysobacteraceae</taxon>
        <taxon>Lysobacter</taxon>
    </lineage>
</organism>
<gene>
    <name evidence="2" type="ORF">HIV01_004395</name>
</gene>
<protein>
    <submittedName>
        <fullName evidence="2">Phosphoglycerate mutase</fullName>
    </submittedName>
</protein>
<proteinExistence type="predicted"/>
<reference evidence="2 3" key="1">
    <citation type="submission" date="2021-02" db="EMBL/GenBank/DDBJ databases">
        <title>Lysobacter arenosi sp. nov., isolated from soil of gangwondo yeongwol, south Korea.</title>
        <authorList>
            <person name="Kim K.R."/>
            <person name="Kim K.H."/>
            <person name="Jeon C.O."/>
        </authorList>
    </citation>
    <scope>NUCLEOTIDE SEQUENCE [LARGE SCALE GENOMIC DNA]</scope>
    <source>
        <strain evidence="2 3">R7</strain>
    </source>
</reference>
<sequence length="321" mass="34536">MVTLLLPARDRFGGQRLSPATGKALARADRSQAAADPSPDGRAQMARVLDVLPRGWPVAAAARQRDSGDAANAVWLRADPAYVQPDINGARLLSYGQALGLTAADAATLLRPLKPLFGDAGFPIDAPVPSRWYLRLPLGAKLPEFTSPEQALGADMFDQLPEGNEGRRWRALLSEAQVVLHNHPLNAERAAAGLAPVNSLWFWGAGILPDHVRTGFARVASDDEALTALAAMAGAKVDARPPSWPGGDGNALFDLRDARDLALLERDWFAPLVSALAQGNIDGLQFDFADGARYDLARSQRWRFWRKPLHSFIATTAGNTA</sequence>
<evidence type="ECO:0000313" key="3">
    <source>
        <dbReference type="Proteomes" id="UP000663400"/>
    </source>
</evidence>